<gene>
    <name evidence="1" type="ORF">DIC75_00580</name>
</gene>
<proteinExistence type="predicted"/>
<dbReference type="PROSITE" id="PS51257">
    <property type="entry name" value="PROKAR_LIPOPROTEIN"/>
    <property type="match status" value="1"/>
</dbReference>
<evidence type="ECO:0000313" key="2">
    <source>
        <dbReference type="Proteomes" id="UP001523230"/>
    </source>
</evidence>
<dbReference type="AlphaFoldDB" id="A0ABD4TAD9"/>
<evidence type="ECO:0000313" key="1">
    <source>
        <dbReference type="EMBL" id="MCM2464820.1"/>
    </source>
</evidence>
<reference evidence="1 2" key="1">
    <citation type="submission" date="2018-05" db="EMBL/GenBank/DDBJ databases">
        <title>Isolation and characterization of genus Methanoculleus species and their viruses from deep sea marine sediment offshore southwestern Taiwan.</title>
        <authorList>
            <person name="Wei W.-H."/>
            <person name="Chen W.-C."/>
            <person name="Lai M.-C."/>
            <person name="Chen S.-C."/>
        </authorList>
    </citation>
    <scope>NUCLEOTIDE SEQUENCE [LARGE SCALE GENOMIC DNA]</scope>
    <source>
        <strain evidence="1 2">CWC-02</strain>
    </source>
</reference>
<name>A0ABD4TAD9_9EURY</name>
<sequence length="194" mass="20822">MRISPQKLIFPALLVVLGLCLLTAGCTSDESDTTTPQVTPAATTTVSGAAQGSVTAVSFETLISLLPDAPAGWTAEEAVGASWTADDGQWTWASCDYRKGDAVAAVMIQDSAYYGVGYWESWDSLVAFETTEGYYKQKTVGGHPAWEVFTEPDSYGTWVGINERFMVYISVDGSKQDLDAFVNAVDYGSIANLK</sequence>
<dbReference type="EMBL" id="QFDM01000001">
    <property type="protein sequence ID" value="MCM2464820.1"/>
    <property type="molecule type" value="Genomic_DNA"/>
</dbReference>
<comment type="caution">
    <text evidence="1">The sequence shown here is derived from an EMBL/GenBank/DDBJ whole genome shotgun (WGS) entry which is preliminary data.</text>
</comment>
<keyword evidence="2" id="KW-1185">Reference proteome</keyword>
<accession>A0ABD4TAD9</accession>
<dbReference type="RefSeq" id="WP_250986077.1">
    <property type="nucleotide sequence ID" value="NZ_QFDM01000001.1"/>
</dbReference>
<dbReference type="Proteomes" id="UP001523230">
    <property type="component" value="Unassembled WGS sequence"/>
</dbReference>
<organism evidence="1 2">
    <name type="scientific">Methanoculleus oceani</name>
    <dbReference type="NCBI Taxonomy" id="2184756"/>
    <lineage>
        <taxon>Archaea</taxon>
        <taxon>Methanobacteriati</taxon>
        <taxon>Methanobacteriota</taxon>
        <taxon>Stenosarchaea group</taxon>
        <taxon>Methanomicrobia</taxon>
        <taxon>Methanomicrobiales</taxon>
        <taxon>Methanomicrobiaceae</taxon>
        <taxon>Methanoculleus</taxon>
    </lineage>
</organism>
<protein>
    <submittedName>
        <fullName evidence="1">Uncharacterized protein</fullName>
    </submittedName>
</protein>